<name>A0A2S8B8S1_9SPHN</name>
<evidence type="ECO:0000256" key="4">
    <source>
        <dbReference type="ARBA" id="ARBA00023015"/>
    </source>
</evidence>
<sequence length="98" mass="11162">MAQLDVFRTDEGEYLLDFQSDTLDHYNTRFVIPLVSPDHGPKLAERLNPVFAIDDEPMALYTQFALTVPVADLKYFVTSLSDQHYLVMSALDMLISGY</sequence>
<accession>A0A2S8B8S1</accession>
<reference evidence="9" key="1">
    <citation type="submission" date="2017-11" db="EMBL/GenBank/DDBJ databases">
        <title>The complete genome sequence of Sphingopyxis pomeranensis sp. nov. strain WS5A3p.</title>
        <authorList>
            <person name="Kaminski M.A."/>
        </authorList>
    </citation>
    <scope>NUCLEOTIDE SEQUENCE [LARGE SCALE GENOMIC DNA]</scope>
    <source>
        <strain evidence="9">WS5A3p</strain>
    </source>
</reference>
<evidence type="ECO:0000256" key="2">
    <source>
        <dbReference type="ARBA" id="ARBA00015075"/>
    </source>
</evidence>
<dbReference type="InterPro" id="IPR002712">
    <property type="entry name" value="CcdB"/>
</dbReference>
<proteinExistence type="inferred from homology"/>
<evidence type="ECO:0000256" key="6">
    <source>
        <dbReference type="ARBA" id="ARBA00029628"/>
    </source>
</evidence>
<keyword evidence="4" id="KW-0805">Transcription regulation</keyword>
<evidence type="ECO:0000256" key="3">
    <source>
        <dbReference type="ARBA" id="ARBA00022491"/>
    </source>
</evidence>
<dbReference type="GO" id="GO:0006276">
    <property type="term" value="P:plasmid maintenance"/>
    <property type="evidence" value="ECO:0007669"/>
    <property type="project" value="InterPro"/>
</dbReference>
<dbReference type="Gene3D" id="2.30.30.110">
    <property type="match status" value="1"/>
</dbReference>
<dbReference type="OrthoDB" id="9813510at2"/>
<dbReference type="Pfam" id="PF01845">
    <property type="entry name" value="CcdB"/>
    <property type="match status" value="1"/>
</dbReference>
<evidence type="ECO:0000256" key="7">
    <source>
        <dbReference type="ARBA" id="ARBA00033135"/>
    </source>
</evidence>
<gene>
    <name evidence="8" type="ORF">CVO77_09440</name>
</gene>
<dbReference type="InterPro" id="IPR011067">
    <property type="entry name" value="Plasmid_toxin/cell-grow_inhib"/>
</dbReference>
<evidence type="ECO:0000256" key="1">
    <source>
        <dbReference type="ARBA" id="ARBA00005230"/>
    </source>
</evidence>
<organism evidence="8 9">
    <name type="scientific">Sphingopyxis lindanitolerans</name>
    <dbReference type="NCBI Taxonomy" id="2054227"/>
    <lineage>
        <taxon>Bacteria</taxon>
        <taxon>Pseudomonadati</taxon>
        <taxon>Pseudomonadota</taxon>
        <taxon>Alphaproteobacteria</taxon>
        <taxon>Sphingomonadales</taxon>
        <taxon>Sphingomonadaceae</taxon>
        <taxon>Sphingopyxis</taxon>
    </lineage>
</organism>
<protein>
    <recommendedName>
        <fullName evidence="2">Toxin CcdB</fullName>
    </recommendedName>
    <alternativeName>
        <fullName evidence="7">Cytotoxic protein CcdB</fullName>
    </alternativeName>
    <alternativeName>
        <fullName evidence="6">Protein LetD</fullName>
    </alternativeName>
</protein>
<dbReference type="EMBL" id="PHFW01000002">
    <property type="protein sequence ID" value="PQM28649.1"/>
    <property type="molecule type" value="Genomic_DNA"/>
</dbReference>
<evidence type="ECO:0000313" key="8">
    <source>
        <dbReference type="EMBL" id="PQM28649.1"/>
    </source>
</evidence>
<dbReference type="GO" id="GO:0008657">
    <property type="term" value="F:DNA topoisomerase type II (double strand cut, ATP-hydrolyzing) inhibitor activity"/>
    <property type="evidence" value="ECO:0007669"/>
    <property type="project" value="InterPro"/>
</dbReference>
<keyword evidence="5" id="KW-0804">Transcription</keyword>
<dbReference type="SUPFAM" id="SSF50118">
    <property type="entry name" value="Cell growth inhibitor/plasmid maintenance toxic component"/>
    <property type="match status" value="1"/>
</dbReference>
<keyword evidence="9" id="KW-1185">Reference proteome</keyword>
<evidence type="ECO:0000313" key="9">
    <source>
        <dbReference type="Proteomes" id="UP000238954"/>
    </source>
</evidence>
<dbReference type="RefSeq" id="WP_105998817.1">
    <property type="nucleotide sequence ID" value="NZ_CM009578.1"/>
</dbReference>
<keyword evidence="3" id="KW-0678">Repressor</keyword>
<dbReference type="Proteomes" id="UP000238954">
    <property type="component" value="Chromosome"/>
</dbReference>
<dbReference type="AlphaFoldDB" id="A0A2S8B8S1"/>
<comment type="similarity">
    <text evidence="1">Belongs to the CcdB toxin family.</text>
</comment>
<comment type="caution">
    <text evidence="8">The sequence shown here is derived from an EMBL/GenBank/DDBJ whole genome shotgun (WGS) entry which is preliminary data.</text>
</comment>
<evidence type="ECO:0000256" key="5">
    <source>
        <dbReference type="ARBA" id="ARBA00023163"/>
    </source>
</evidence>